<accession>A0A1I3KQD7</accession>
<evidence type="ECO:0000313" key="6">
    <source>
        <dbReference type="EMBL" id="SFI74732.1"/>
    </source>
</evidence>
<dbReference type="AlphaFoldDB" id="A0A1I3KQD7"/>
<dbReference type="OrthoDB" id="5295174at2"/>
<evidence type="ECO:0000256" key="3">
    <source>
        <dbReference type="ARBA" id="ARBA00023163"/>
    </source>
</evidence>
<proteinExistence type="predicted"/>
<evidence type="ECO:0000256" key="1">
    <source>
        <dbReference type="ARBA" id="ARBA00023015"/>
    </source>
</evidence>
<dbReference type="EMBL" id="FORU01000001">
    <property type="protein sequence ID" value="SFI74732.1"/>
    <property type="molecule type" value="Genomic_DNA"/>
</dbReference>
<dbReference type="GO" id="GO:0043565">
    <property type="term" value="F:sequence-specific DNA binding"/>
    <property type="evidence" value="ECO:0007669"/>
    <property type="project" value="InterPro"/>
</dbReference>
<keyword evidence="3" id="KW-0804">Transcription</keyword>
<evidence type="ECO:0000259" key="5">
    <source>
        <dbReference type="PROSITE" id="PS01124"/>
    </source>
</evidence>
<protein>
    <submittedName>
        <fullName evidence="6">Helix-turn-helix domain-containing protein</fullName>
    </submittedName>
</protein>
<dbReference type="PANTHER" id="PTHR43280:SF34">
    <property type="entry name" value="ARAC-FAMILY TRANSCRIPTIONAL REGULATOR"/>
    <property type="match status" value="1"/>
</dbReference>
<keyword evidence="4" id="KW-0812">Transmembrane</keyword>
<keyword evidence="4" id="KW-1133">Transmembrane helix</keyword>
<dbReference type="GO" id="GO:0003700">
    <property type="term" value="F:DNA-binding transcription factor activity"/>
    <property type="evidence" value="ECO:0007669"/>
    <property type="project" value="InterPro"/>
</dbReference>
<dbReference type="Pfam" id="PF12833">
    <property type="entry name" value="HTH_18"/>
    <property type="match status" value="1"/>
</dbReference>
<gene>
    <name evidence="6" type="ORF">SAMN04487893_10134</name>
</gene>
<dbReference type="SMART" id="SM00342">
    <property type="entry name" value="HTH_ARAC"/>
    <property type="match status" value="1"/>
</dbReference>
<feature type="domain" description="HTH araC/xylS-type" evidence="5">
    <location>
        <begin position="141"/>
        <end position="250"/>
    </location>
</feature>
<feature type="transmembrane region" description="Helical" evidence="4">
    <location>
        <begin position="81"/>
        <end position="99"/>
    </location>
</feature>
<dbReference type="RefSeq" id="WP_090677365.1">
    <property type="nucleotide sequence ID" value="NZ_FORU01000001.1"/>
</dbReference>
<name>A0A1I3KQD7_9FLAO</name>
<dbReference type="InterPro" id="IPR009057">
    <property type="entry name" value="Homeodomain-like_sf"/>
</dbReference>
<evidence type="ECO:0000256" key="4">
    <source>
        <dbReference type="SAM" id="Phobius"/>
    </source>
</evidence>
<sequence length="260" mass="30200">MVLLDFFIGKTVFVLGVDKVVFFVKRIVTVDSLMYENYFRIIWVNIHSRINSIDLHWNFFTTTQSISINYSSWISLVNNEYLIIALAILSLLYILILVFKNLEKDIDEYELESFVLPEIVREDSSNDLIIRNKVYMSKEKESAILTVLINYEEEKFFLKKDVSLNQLANISGINEKYIAYVIKKHRGKDFSTYINELRVSYIVDCLKINPVYLQYKISYLASQCGFTSHSGFSITFKKVVGMSPSAFIANLKNKSTESFV</sequence>
<dbReference type="InterPro" id="IPR018060">
    <property type="entry name" value="HTH_AraC"/>
</dbReference>
<dbReference type="Proteomes" id="UP000243887">
    <property type="component" value="Unassembled WGS sequence"/>
</dbReference>
<dbReference type="Gene3D" id="1.10.10.60">
    <property type="entry name" value="Homeodomain-like"/>
    <property type="match status" value="2"/>
</dbReference>
<evidence type="ECO:0000256" key="2">
    <source>
        <dbReference type="ARBA" id="ARBA00023125"/>
    </source>
</evidence>
<dbReference type="PANTHER" id="PTHR43280">
    <property type="entry name" value="ARAC-FAMILY TRANSCRIPTIONAL REGULATOR"/>
    <property type="match status" value="1"/>
</dbReference>
<reference evidence="7" key="1">
    <citation type="submission" date="2016-10" db="EMBL/GenBank/DDBJ databases">
        <authorList>
            <person name="Varghese N."/>
            <person name="Submissions S."/>
        </authorList>
    </citation>
    <scope>NUCLEOTIDE SEQUENCE [LARGE SCALE GENOMIC DNA]</scope>
    <source>
        <strain evidence="7">DSM 26542</strain>
    </source>
</reference>
<dbReference type="STRING" id="1150112.SAMN04487893_10134"/>
<organism evidence="6 7">
    <name type="scientific">Myroides guanonis</name>
    <dbReference type="NCBI Taxonomy" id="1150112"/>
    <lineage>
        <taxon>Bacteria</taxon>
        <taxon>Pseudomonadati</taxon>
        <taxon>Bacteroidota</taxon>
        <taxon>Flavobacteriia</taxon>
        <taxon>Flavobacteriales</taxon>
        <taxon>Flavobacteriaceae</taxon>
        <taxon>Myroides</taxon>
    </lineage>
</organism>
<keyword evidence="4" id="KW-0472">Membrane</keyword>
<keyword evidence="1" id="KW-0805">Transcription regulation</keyword>
<keyword evidence="2" id="KW-0238">DNA-binding</keyword>
<keyword evidence="7" id="KW-1185">Reference proteome</keyword>
<evidence type="ECO:0000313" key="7">
    <source>
        <dbReference type="Proteomes" id="UP000243887"/>
    </source>
</evidence>
<dbReference type="PROSITE" id="PS01124">
    <property type="entry name" value="HTH_ARAC_FAMILY_2"/>
    <property type="match status" value="1"/>
</dbReference>
<dbReference type="SUPFAM" id="SSF46689">
    <property type="entry name" value="Homeodomain-like"/>
    <property type="match status" value="1"/>
</dbReference>